<evidence type="ECO:0000256" key="9">
    <source>
        <dbReference type="ARBA" id="ARBA00022984"/>
    </source>
</evidence>
<comment type="caution">
    <text evidence="20">The sequence shown here is derived from an EMBL/GenBank/DDBJ whole genome shotgun (WGS) entry which is preliminary data.</text>
</comment>
<evidence type="ECO:0000256" key="10">
    <source>
        <dbReference type="ARBA" id="ARBA00022989"/>
    </source>
</evidence>
<feature type="compositionally biased region" description="Acidic residues" evidence="16">
    <location>
        <begin position="977"/>
        <end position="986"/>
    </location>
</feature>
<accession>A0A161QDY8</accession>
<dbReference type="OrthoDB" id="9766909at2"/>
<dbReference type="Pfam" id="PF00905">
    <property type="entry name" value="Transpeptidase"/>
    <property type="match status" value="1"/>
</dbReference>
<dbReference type="STRING" id="519424.AZF04_12850"/>
<evidence type="ECO:0000256" key="7">
    <source>
        <dbReference type="ARBA" id="ARBA00022801"/>
    </source>
</evidence>
<dbReference type="Pfam" id="PF00912">
    <property type="entry name" value="Transgly"/>
    <property type="match status" value="1"/>
</dbReference>
<keyword evidence="2" id="KW-0121">Carboxypeptidase</keyword>
<dbReference type="GO" id="GO:0009002">
    <property type="term" value="F:serine-type D-Ala-D-Ala carboxypeptidase activity"/>
    <property type="evidence" value="ECO:0007669"/>
    <property type="project" value="UniProtKB-EC"/>
</dbReference>
<dbReference type="PANTHER" id="PTHR32282">
    <property type="entry name" value="BINDING PROTEIN TRANSPEPTIDASE, PUTATIVE-RELATED"/>
    <property type="match status" value="1"/>
</dbReference>
<dbReference type="InterPro" id="IPR036116">
    <property type="entry name" value="FN3_sf"/>
</dbReference>
<dbReference type="InterPro" id="IPR036950">
    <property type="entry name" value="PBP_transglycosylase"/>
</dbReference>
<keyword evidence="1" id="KW-1003">Cell membrane</keyword>
<evidence type="ECO:0000256" key="2">
    <source>
        <dbReference type="ARBA" id="ARBA00022645"/>
    </source>
</evidence>
<dbReference type="PANTHER" id="PTHR32282:SF32">
    <property type="entry name" value="PENICILLIN-BINDING PROTEIN 2A"/>
    <property type="match status" value="1"/>
</dbReference>
<keyword evidence="11 17" id="KW-0472">Membrane</keyword>
<feature type="region of interest" description="Disordered" evidence="16">
    <location>
        <begin position="813"/>
        <end position="834"/>
    </location>
</feature>
<keyword evidence="7" id="KW-0378">Hydrolase</keyword>
<dbReference type="Gene3D" id="1.10.3810.10">
    <property type="entry name" value="Biosynthetic peptidoglycan transglycosylase-like"/>
    <property type="match status" value="1"/>
</dbReference>
<feature type="domain" description="Glycosyl transferase family 51" evidence="19">
    <location>
        <begin position="96"/>
        <end position="281"/>
    </location>
</feature>
<keyword evidence="5" id="KW-0808">Transferase</keyword>
<organism evidence="20 21">
    <name type="scientific">Alkalihalobacillus trypoxylicola</name>
    <dbReference type="NCBI Taxonomy" id="519424"/>
    <lineage>
        <taxon>Bacteria</taxon>
        <taxon>Bacillati</taxon>
        <taxon>Bacillota</taxon>
        <taxon>Bacilli</taxon>
        <taxon>Bacillales</taxon>
        <taxon>Bacillaceae</taxon>
        <taxon>Alkalihalobacillus</taxon>
    </lineage>
</organism>
<protein>
    <submittedName>
        <fullName evidence="20">Penicillin-binding protein</fullName>
    </submittedName>
</protein>
<dbReference type="GO" id="GO:0008658">
    <property type="term" value="F:penicillin binding"/>
    <property type="evidence" value="ECO:0007669"/>
    <property type="project" value="InterPro"/>
</dbReference>
<dbReference type="GO" id="GO:0008360">
    <property type="term" value="P:regulation of cell shape"/>
    <property type="evidence" value="ECO:0007669"/>
    <property type="project" value="UniProtKB-KW"/>
</dbReference>
<dbReference type="GO" id="GO:0006508">
    <property type="term" value="P:proteolysis"/>
    <property type="evidence" value="ECO:0007669"/>
    <property type="project" value="UniProtKB-KW"/>
</dbReference>
<dbReference type="InterPro" id="IPR001460">
    <property type="entry name" value="PCN-bd_Tpept"/>
</dbReference>
<dbReference type="GO" id="GO:0009252">
    <property type="term" value="P:peptidoglycan biosynthetic process"/>
    <property type="evidence" value="ECO:0007669"/>
    <property type="project" value="UniProtKB-KW"/>
</dbReference>
<evidence type="ECO:0000256" key="6">
    <source>
        <dbReference type="ARBA" id="ARBA00022692"/>
    </source>
</evidence>
<evidence type="ECO:0000256" key="15">
    <source>
        <dbReference type="ARBA" id="ARBA00049902"/>
    </source>
</evidence>
<evidence type="ECO:0000256" key="5">
    <source>
        <dbReference type="ARBA" id="ARBA00022679"/>
    </source>
</evidence>
<feature type="region of interest" description="Disordered" evidence="16">
    <location>
        <begin position="895"/>
        <end position="986"/>
    </location>
</feature>
<evidence type="ECO:0000256" key="3">
    <source>
        <dbReference type="ARBA" id="ARBA00022670"/>
    </source>
</evidence>
<name>A0A161QDY8_9BACI</name>
<dbReference type="Proteomes" id="UP000075806">
    <property type="component" value="Unassembled WGS sequence"/>
</dbReference>
<dbReference type="AlphaFoldDB" id="A0A161QDY8"/>
<dbReference type="GO" id="GO:0030288">
    <property type="term" value="C:outer membrane-bounded periplasmic space"/>
    <property type="evidence" value="ECO:0007669"/>
    <property type="project" value="TreeGrafter"/>
</dbReference>
<evidence type="ECO:0000256" key="17">
    <source>
        <dbReference type="SAM" id="Phobius"/>
    </source>
</evidence>
<dbReference type="GO" id="GO:0071555">
    <property type="term" value="P:cell wall organization"/>
    <property type="evidence" value="ECO:0007669"/>
    <property type="project" value="UniProtKB-KW"/>
</dbReference>
<dbReference type="SUPFAM" id="SSF49265">
    <property type="entry name" value="Fibronectin type III"/>
    <property type="match status" value="1"/>
</dbReference>
<feature type="compositionally biased region" description="Polar residues" evidence="16">
    <location>
        <begin position="813"/>
        <end position="823"/>
    </location>
</feature>
<keyword evidence="3" id="KW-0645">Protease</keyword>
<keyword evidence="13" id="KW-0961">Cell wall biogenesis/degradation</keyword>
<evidence type="ECO:0000256" key="8">
    <source>
        <dbReference type="ARBA" id="ARBA00022960"/>
    </source>
</evidence>
<keyword evidence="12" id="KW-0511">Multifunctional enzyme</keyword>
<feature type="compositionally biased region" description="Low complexity" evidence="16">
    <location>
        <begin position="824"/>
        <end position="834"/>
    </location>
</feature>
<dbReference type="SUPFAM" id="SSF56601">
    <property type="entry name" value="beta-lactamase/transpeptidase-like"/>
    <property type="match status" value="1"/>
</dbReference>
<dbReference type="RefSeq" id="WP_061950144.1">
    <property type="nucleotide sequence ID" value="NZ_LTAO01000038.1"/>
</dbReference>
<dbReference type="InterPro" id="IPR012338">
    <property type="entry name" value="Beta-lactam/transpept-like"/>
</dbReference>
<dbReference type="InterPro" id="IPR001264">
    <property type="entry name" value="Glyco_trans_51"/>
</dbReference>
<evidence type="ECO:0000313" key="20">
    <source>
        <dbReference type="EMBL" id="KYG26687.1"/>
    </source>
</evidence>
<gene>
    <name evidence="20" type="ORF">AZF04_12850</name>
</gene>
<evidence type="ECO:0000256" key="16">
    <source>
        <dbReference type="SAM" id="MobiDB-lite"/>
    </source>
</evidence>
<evidence type="ECO:0000256" key="11">
    <source>
        <dbReference type="ARBA" id="ARBA00023136"/>
    </source>
</evidence>
<comment type="catalytic activity">
    <reaction evidence="15">
        <text>[GlcNAc-(1-&gt;4)-Mur2Ac(oyl-L-Ala-gamma-D-Glu-L-Lys-D-Ala-D-Ala)](n)-di-trans,octa-cis-undecaprenyl diphosphate + beta-D-GlcNAc-(1-&gt;4)-Mur2Ac(oyl-L-Ala-gamma-D-Glu-L-Lys-D-Ala-D-Ala)-di-trans,octa-cis-undecaprenyl diphosphate = [GlcNAc-(1-&gt;4)-Mur2Ac(oyl-L-Ala-gamma-D-Glu-L-Lys-D-Ala-D-Ala)](n+1)-di-trans,octa-cis-undecaprenyl diphosphate + di-trans,octa-cis-undecaprenyl diphosphate + H(+)</text>
        <dbReference type="Rhea" id="RHEA:23708"/>
        <dbReference type="Rhea" id="RHEA-COMP:9602"/>
        <dbReference type="Rhea" id="RHEA-COMP:9603"/>
        <dbReference type="ChEBI" id="CHEBI:15378"/>
        <dbReference type="ChEBI" id="CHEBI:58405"/>
        <dbReference type="ChEBI" id="CHEBI:60033"/>
        <dbReference type="ChEBI" id="CHEBI:78435"/>
        <dbReference type="EC" id="2.4.99.28"/>
    </reaction>
</comment>
<feature type="domain" description="Penicillin-binding protein transpeptidase" evidence="18">
    <location>
        <begin position="417"/>
        <end position="660"/>
    </location>
</feature>
<dbReference type="InterPro" id="IPR050396">
    <property type="entry name" value="Glycosyltr_51/Transpeptidase"/>
</dbReference>
<evidence type="ECO:0000256" key="1">
    <source>
        <dbReference type="ARBA" id="ARBA00022475"/>
    </source>
</evidence>
<dbReference type="InterPro" id="IPR023346">
    <property type="entry name" value="Lysozyme-like_dom_sf"/>
</dbReference>
<evidence type="ECO:0000313" key="21">
    <source>
        <dbReference type="Proteomes" id="UP000075806"/>
    </source>
</evidence>
<dbReference type="SUPFAM" id="SSF53955">
    <property type="entry name" value="Lysozyme-like"/>
    <property type="match status" value="1"/>
</dbReference>
<dbReference type="Gene3D" id="2.60.40.10">
    <property type="entry name" value="Immunoglobulins"/>
    <property type="match status" value="1"/>
</dbReference>
<keyword evidence="9" id="KW-0573">Peptidoglycan synthesis</keyword>
<reference evidence="20" key="1">
    <citation type="submission" date="2016-02" db="EMBL/GenBank/DDBJ databases">
        <title>Genome sequence of Bacillus trypoxylicola KCTC 13244(T).</title>
        <authorList>
            <person name="Jeong H."/>
            <person name="Park S.-H."/>
            <person name="Choi S.-K."/>
        </authorList>
    </citation>
    <scope>NUCLEOTIDE SEQUENCE [LARGE SCALE GENOMIC DNA]</scope>
    <source>
        <strain evidence="20">KCTC 13244</strain>
    </source>
</reference>
<comment type="catalytic activity">
    <reaction evidence="14">
        <text>Preferential cleavage: (Ac)2-L-Lys-D-Ala-|-D-Ala. Also transpeptidation of peptidyl-alanyl moieties that are N-acyl substituents of D-alanine.</text>
        <dbReference type="EC" id="3.4.16.4"/>
    </reaction>
</comment>
<dbReference type="Gene3D" id="3.90.1310.40">
    <property type="match status" value="1"/>
</dbReference>
<dbReference type="InterPro" id="IPR013783">
    <property type="entry name" value="Ig-like_fold"/>
</dbReference>
<sequence length="986" mass="110830">MKKLFSSFIDRIRSISEWLHETKIIRRIGITYQVFWNLFLIFLIFGLMSVFFAGGAAAGYFASLVADEPLRSESDMLADIYNYEETSEIYFADNTYLGKVPTEFEREEVDLENISDHVVHALIATEDEHFFEHDGVVPKAIMRAVLQEVANSSVQTGGSTLTQQLIKQQILSSEVSFDRKATEILLAMRLEHFMDKQEILEAYLNVVPFGRNASGRQIGGVQAAAQGIFGVDASELNIPQSAFIAGLPQSPFAYTPFNNDGSVKESFDAGINRMKSVLRNMHDNGYISEDEYNEALEYDVREHLTDRTPSPLEKYPYLTDDIMRRSVDILMKAAMEEDEVVLSEIEDPDERQEVRDQYIQKAAMDLRRKGYVIHSTIDKDLYDGMQEALMNNSHLFGNDRSDTDSSGNSYTEQEEIAFVLLDNSTGKILSFVGGRDEQNSTNNYNYATQAQRSTGSTMKPLLAYAPAMEVGVAQPGFVIPDTEDRYVSGGKPITNFDNRYKGLMTVRDSVAESRNVPAVRAFRATPSDVTKDIFDKLEFKHFEDALPESTALGPIDISVEKNVNAYATFANGGKHVSSYMIEKIETKDGEVIFEHEKDEVEVYSPQTSYLMLDMMRDVLRGGGGTARGIPNQLKFSADWAGKTGTSQFAKDYWFVATNPNVSLGVWIGYPSNAEKATLQSTGAGTYSQRTQAQWARMANAIYDIRPELIAPNERFQQPEGIVSRSVCTLTGTLASKACQDAGYVKSELFNSKFVPTKQDDSTAARFVTINGKNYKALDSTPKEFTDQGLSVSFDLWNIDNISSYLPENMKNIVPNQNAPSNGDSPGKVSGVSLGSSTLSWSKHGRNDIVGYRIYQASNGSDDFKKIADVKGNETTSYNVNGGSNAYYVIAVTTTGKQSSPSDIASGSDWISKEEQEQEEQEKQEEQERKEEEERKKQEEKEKKEEEKKKEEERKKEEQRKKEEEKKKEEERKKEEEQNQNDEDSDD</sequence>
<dbReference type="EMBL" id="LTAO01000038">
    <property type="protein sequence ID" value="KYG26687.1"/>
    <property type="molecule type" value="Genomic_DNA"/>
</dbReference>
<evidence type="ECO:0000256" key="14">
    <source>
        <dbReference type="ARBA" id="ARBA00034000"/>
    </source>
</evidence>
<keyword evidence="6 17" id="KW-0812">Transmembrane</keyword>
<feature type="transmembrane region" description="Helical" evidence="17">
    <location>
        <begin position="34"/>
        <end position="62"/>
    </location>
</feature>
<evidence type="ECO:0000259" key="19">
    <source>
        <dbReference type="Pfam" id="PF00912"/>
    </source>
</evidence>
<dbReference type="GO" id="GO:0008955">
    <property type="term" value="F:peptidoglycan glycosyltransferase activity"/>
    <property type="evidence" value="ECO:0007669"/>
    <property type="project" value="UniProtKB-EC"/>
</dbReference>
<feature type="compositionally biased region" description="Basic and acidic residues" evidence="16">
    <location>
        <begin position="923"/>
        <end position="976"/>
    </location>
</feature>
<proteinExistence type="predicted"/>
<keyword evidence="21" id="KW-1185">Reference proteome</keyword>
<evidence type="ECO:0000256" key="12">
    <source>
        <dbReference type="ARBA" id="ARBA00023268"/>
    </source>
</evidence>
<evidence type="ECO:0000259" key="18">
    <source>
        <dbReference type="Pfam" id="PF00905"/>
    </source>
</evidence>
<keyword evidence="4" id="KW-0328">Glycosyltransferase</keyword>
<evidence type="ECO:0000256" key="4">
    <source>
        <dbReference type="ARBA" id="ARBA00022676"/>
    </source>
</evidence>
<keyword evidence="8" id="KW-0133">Cell shape</keyword>
<evidence type="ECO:0000256" key="13">
    <source>
        <dbReference type="ARBA" id="ARBA00023316"/>
    </source>
</evidence>
<dbReference type="Gene3D" id="3.40.710.10">
    <property type="entry name" value="DD-peptidase/beta-lactamase superfamily"/>
    <property type="match status" value="1"/>
</dbReference>
<keyword evidence="10 17" id="KW-1133">Transmembrane helix</keyword>
<feature type="compositionally biased region" description="Polar residues" evidence="16">
    <location>
        <begin position="895"/>
        <end position="904"/>
    </location>
</feature>